<evidence type="ECO:0000256" key="1">
    <source>
        <dbReference type="ARBA" id="ARBA00004651"/>
    </source>
</evidence>
<keyword evidence="9" id="KW-1185">Reference proteome</keyword>
<evidence type="ECO:0000256" key="4">
    <source>
        <dbReference type="ARBA" id="ARBA00022692"/>
    </source>
</evidence>
<evidence type="ECO:0000256" key="3">
    <source>
        <dbReference type="ARBA" id="ARBA00022475"/>
    </source>
</evidence>
<keyword evidence="5 7" id="KW-1133">Transmembrane helix</keyword>
<feature type="transmembrane region" description="Helical" evidence="7">
    <location>
        <begin position="306"/>
        <end position="329"/>
    </location>
</feature>
<organism evidence="8 9">
    <name type="scientific">Propionigenium maris DSM 9537</name>
    <dbReference type="NCBI Taxonomy" id="1123000"/>
    <lineage>
        <taxon>Bacteria</taxon>
        <taxon>Fusobacteriati</taxon>
        <taxon>Fusobacteriota</taxon>
        <taxon>Fusobacteriia</taxon>
        <taxon>Fusobacteriales</taxon>
        <taxon>Fusobacteriaceae</taxon>
        <taxon>Propionigenium</taxon>
    </lineage>
</organism>
<feature type="transmembrane region" description="Helical" evidence="7">
    <location>
        <begin position="149"/>
        <end position="172"/>
    </location>
</feature>
<dbReference type="PANTHER" id="PTHR30106">
    <property type="entry name" value="INNER MEMBRANE PROTEIN YEIH-RELATED"/>
    <property type="match status" value="1"/>
</dbReference>
<evidence type="ECO:0000313" key="8">
    <source>
        <dbReference type="EMBL" id="GLI56028.1"/>
    </source>
</evidence>
<dbReference type="PANTHER" id="PTHR30106:SF2">
    <property type="entry name" value="UPF0324 INNER MEMBRANE PROTEIN YEIH"/>
    <property type="match status" value="1"/>
</dbReference>
<feature type="transmembrane region" description="Helical" evidence="7">
    <location>
        <begin position="33"/>
        <end position="50"/>
    </location>
</feature>
<dbReference type="InterPro" id="IPR018383">
    <property type="entry name" value="UPF0324_pro"/>
</dbReference>
<evidence type="ECO:0000256" key="2">
    <source>
        <dbReference type="ARBA" id="ARBA00007977"/>
    </source>
</evidence>
<proteinExistence type="inferred from homology"/>
<keyword evidence="6 7" id="KW-0472">Membrane</keyword>
<dbReference type="EMBL" id="BSDY01000006">
    <property type="protein sequence ID" value="GLI56028.1"/>
    <property type="molecule type" value="Genomic_DNA"/>
</dbReference>
<sequence>MKKILSRKETKGLIICCLIAIAAKNLVFLAPSLGSTCISIVIGIVVGNLIKGDQNHLKGAVFAEKKLLPISIMFMGVTLKLSQVTSIGAKGIGYVAITMFLVISLAILLCRKLGFSKEFSFLMGAGNAVCGSSAIAATSPVVDAHEDEVGISVAIVNLMGTIFMFLLPVLAVRVLHFDDVKTGILIGGTLQSVGQVAASSGMVNLEVQTIAMLFKMIRVAFLGIVVTVFSLSLNKSSEGKDTKKKFPVPTFIIVFFILSILTHFEFLSSGIISILKISSKWLMLISMAGIGMRIQVSKLLQEGPKALMAGIGIVAIQILVSLTFIFLLFK</sequence>
<evidence type="ECO:0000313" key="9">
    <source>
        <dbReference type="Proteomes" id="UP001144471"/>
    </source>
</evidence>
<evidence type="ECO:0000256" key="6">
    <source>
        <dbReference type="ARBA" id="ARBA00023136"/>
    </source>
</evidence>
<dbReference type="GO" id="GO:0005886">
    <property type="term" value="C:plasma membrane"/>
    <property type="evidence" value="ECO:0007669"/>
    <property type="project" value="UniProtKB-SubCell"/>
</dbReference>
<reference evidence="8" key="1">
    <citation type="submission" date="2022-12" db="EMBL/GenBank/DDBJ databases">
        <title>Reference genome sequencing for broad-spectrum identification of bacterial and archaeal isolates by mass spectrometry.</title>
        <authorList>
            <person name="Sekiguchi Y."/>
            <person name="Tourlousse D.M."/>
        </authorList>
    </citation>
    <scope>NUCLEOTIDE SEQUENCE</scope>
    <source>
        <strain evidence="8">10succ1</strain>
    </source>
</reference>
<dbReference type="Proteomes" id="UP001144471">
    <property type="component" value="Unassembled WGS sequence"/>
</dbReference>
<accession>A0A9W6LMZ5</accession>
<dbReference type="AlphaFoldDB" id="A0A9W6LMZ5"/>
<feature type="transmembrane region" description="Helical" evidence="7">
    <location>
        <begin position="62"/>
        <end position="79"/>
    </location>
</feature>
<feature type="transmembrane region" description="Helical" evidence="7">
    <location>
        <begin position="91"/>
        <end position="110"/>
    </location>
</feature>
<protein>
    <submittedName>
        <fullName evidence="8">UPF0324 membrane protein</fullName>
    </submittedName>
</protein>
<evidence type="ECO:0000256" key="5">
    <source>
        <dbReference type="ARBA" id="ARBA00022989"/>
    </source>
</evidence>
<feature type="transmembrane region" description="Helical" evidence="7">
    <location>
        <begin position="246"/>
        <end position="264"/>
    </location>
</feature>
<gene>
    <name evidence="8" type="ORF">PM10SUCC1_15420</name>
</gene>
<dbReference type="Pfam" id="PF03601">
    <property type="entry name" value="Cons_hypoth698"/>
    <property type="match status" value="1"/>
</dbReference>
<feature type="transmembrane region" description="Helical" evidence="7">
    <location>
        <begin position="209"/>
        <end position="234"/>
    </location>
</feature>
<comment type="subcellular location">
    <subcellularLocation>
        <location evidence="1">Cell membrane</location>
        <topology evidence="1">Multi-pass membrane protein</topology>
    </subcellularLocation>
</comment>
<name>A0A9W6LMZ5_9FUSO</name>
<dbReference type="RefSeq" id="WP_281834897.1">
    <property type="nucleotide sequence ID" value="NZ_BSDY01000006.1"/>
</dbReference>
<comment type="caution">
    <text evidence="8">The sequence shown here is derived from an EMBL/GenBank/DDBJ whole genome shotgun (WGS) entry which is preliminary data.</text>
</comment>
<comment type="similarity">
    <text evidence="2">Belongs to the UPF0324 family.</text>
</comment>
<evidence type="ECO:0000256" key="7">
    <source>
        <dbReference type="SAM" id="Phobius"/>
    </source>
</evidence>
<keyword evidence="4 7" id="KW-0812">Transmembrane</keyword>
<feature type="transmembrane region" description="Helical" evidence="7">
    <location>
        <begin position="119"/>
        <end position="137"/>
    </location>
</feature>
<keyword evidence="3" id="KW-1003">Cell membrane</keyword>